<feature type="compositionally biased region" description="Basic and acidic residues" evidence="1">
    <location>
        <begin position="79"/>
        <end position="90"/>
    </location>
</feature>
<feature type="compositionally biased region" description="Polar residues" evidence="1">
    <location>
        <begin position="161"/>
        <end position="172"/>
    </location>
</feature>
<sequence length="573" mass="64215">MLVVVWRCAPAHIETHRDEPHHHHRAGPRTSTLAAAATDTHRLKQFLAERGLLDLLRDFEAYCSSSASPEQPDPELEMEVEHQSKKESKKNGQLPLARRRALPPLLPIPTPVRVTTRITPTSPQSGVVKLCAQNPKRPISRRRPMDPPTTGSRRPPKSLKRPTQLNQPFPANRASRLTTLQKAGENPFSLLRQQNPGRLRPPRSHSTRRTTSSPLPGIIILHGRNSIKGLKIQPASVTDYRNLSSLLAILKVAYHTYFLKEEREFRVVLRGVPKESPIEEVNEDLLAQDLPVQSVRRITNRVREPLDLVLVTANTDIDTATKRCFYHIKGRARYVKCLGDHGTAACTRNKDTDGPPACVLSTPCQAPARVVTQNLSYAKATAGPRKDPPTNTAPSENIKALMSVISIIDIGEIVNTKLEIIERIDPRSFVNARRVNRELTKPRLLFGRSVTCVRVRECRGLGVPNHGPSCRGRAAHLYRQKPRRKQSRCGRRDVVPKRDLVLDNPTRSLLRGHPNEDGCAAKNDTEVVRIARRDMSEIVAEGRAVHLFWVRAHAGIAENHPADELTRRIALTK</sequence>
<feature type="region of interest" description="Disordered" evidence="1">
    <location>
        <begin position="184"/>
        <end position="217"/>
    </location>
</feature>
<evidence type="ECO:0000256" key="1">
    <source>
        <dbReference type="SAM" id="MobiDB-lite"/>
    </source>
</evidence>
<gene>
    <name evidence="2" type="ORF">EVAR_66721_1</name>
</gene>
<feature type="compositionally biased region" description="Low complexity" evidence="1">
    <location>
        <begin position="111"/>
        <end position="121"/>
    </location>
</feature>
<comment type="caution">
    <text evidence="2">The sequence shown here is derived from an EMBL/GenBank/DDBJ whole genome shotgun (WGS) entry which is preliminary data.</text>
</comment>
<feature type="region of interest" description="Disordered" evidence="1">
    <location>
        <begin position="64"/>
        <end position="172"/>
    </location>
</feature>
<dbReference type="OrthoDB" id="8123886at2759"/>
<proteinExistence type="predicted"/>
<dbReference type="Proteomes" id="UP000299102">
    <property type="component" value="Unassembled WGS sequence"/>
</dbReference>
<evidence type="ECO:0000313" key="3">
    <source>
        <dbReference type="Proteomes" id="UP000299102"/>
    </source>
</evidence>
<accession>A0A4C1ZXV1</accession>
<protein>
    <recommendedName>
        <fullName evidence="4">RNase H type-1 domain-containing protein</fullName>
    </recommendedName>
</protein>
<dbReference type="AlphaFoldDB" id="A0A4C1ZXV1"/>
<dbReference type="EMBL" id="BGZK01002402">
    <property type="protein sequence ID" value="GBP93651.1"/>
    <property type="molecule type" value="Genomic_DNA"/>
</dbReference>
<organism evidence="2 3">
    <name type="scientific">Eumeta variegata</name>
    <name type="common">Bagworm moth</name>
    <name type="synonym">Eumeta japonica</name>
    <dbReference type="NCBI Taxonomy" id="151549"/>
    <lineage>
        <taxon>Eukaryota</taxon>
        <taxon>Metazoa</taxon>
        <taxon>Ecdysozoa</taxon>
        <taxon>Arthropoda</taxon>
        <taxon>Hexapoda</taxon>
        <taxon>Insecta</taxon>
        <taxon>Pterygota</taxon>
        <taxon>Neoptera</taxon>
        <taxon>Endopterygota</taxon>
        <taxon>Lepidoptera</taxon>
        <taxon>Glossata</taxon>
        <taxon>Ditrysia</taxon>
        <taxon>Tineoidea</taxon>
        <taxon>Psychidae</taxon>
        <taxon>Oiketicinae</taxon>
        <taxon>Eumeta</taxon>
    </lineage>
</organism>
<evidence type="ECO:0008006" key="4">
    <source>
        <dbReference type="Google" id="ProtNLM"/>
    </source>
</evidence>
<evidence type="ECO:0000313" key="2">
    <source>
        <dbReference type="EMBL" id="GBP93651.1"/>
    </source>
</evidence>
<reference evidence="2 3" key="1">
    <citation type="journal article" date="2019" name="Commun. Biol.">
        <title>The bagworm genome reveals a unique fibroin gene that provides high tensile strength.</title>
        <authorList>
            <person name="Kono N."/>
            <person name="Nakamura H."/>
            <person name="Ohtoshi R."/>
            <person name="Tomita M."/>
            <person name="Numata K."/>
            <person name="Arakawa K."/>
        </authorList>
    </citation>
    <scope>NUCLEOTIDE SEQUENCE [LARGE SCALE GENOMIC DNA]</scope>
</reference>
<keyword evidence="3" id="KW-1185">Reference proteome</keyword>
<name>A0A4C1ZXV1_EUMVA</name>